<dbReference type="AlphaFoldDB" id="A0A0G8CIT1"/>
<reference evidence="1 2" key="1">
    <citation type="journal article" date="2015" name="Genome Announc.">
        <title>Next-Generation Whole-Genome Sequencing of Eight Strains of Bacillus cereus, Isolated from Food.</title>
        <authorList>
            <person name="Krawczyk A.O."/>
            <person name="de Jong A."/>
            <person name="Eijlander R.T."/>
            <person name="Berendsen E.M."/>
            <person name="Holsappel S."/>
            <person name="Wells-Bennik M.H."/>
            <person name="Kuipers O.P."/>
        </authorList>
    </citation>
    <scope>NUCLEOTIDE SEQUENCE [LARGE SCALE GENOMIC DNA]</scope>
    <source>
        <strain evidence="1 2">B4147</strain>
    </source>
</reference>
<dbReference type="Proteomes" id="UP000035350">
    <property type="component" value="Unassembled WGS sequence"/>
</dbReference>
<dbReference type="PATRIC" id="fig|1396.428.peg.3403"/>
<reference evidence="2" key="2">
    <citation type="submission" date="2015-04" db="EMBL/GenBank/DDBJ databases">
        <title>Draft Genome Sequences of Eight Spore-Forming Food Isolates of Bacillus cereus Genome sequencing.</title>
        <authorList>
            <person name="Krawcyk A.O."/>
            <person name="de Jong A."/>
            <person name="Eijlander R.T."/>
            <person name="Berendsen E.M."/>
            <person name="Holsappel S."/>
            <person name="Wells-Bennik M."/>
            <person name="Kuipers O.P."/>
        </authorList>
    </citation>
    <scope>NUCLEOTIDE SEQUENCE [LARGE SCALE GENOMIC DNA]</scope>
    <source>
        <strain evidence="2">B4147</strain>
    </source>
</reference>
<comment type="caution">
    <text evidence="1">The sequence shown here is derived from an EMBL/GenBank/DDBJ whole genome shotgun (WGS) entry which is preliminary data.</text>
</comment>
<proteinExistence type="predicted"/>
<sequence length="55" mass="6199">MYFVQHPGAGGSFCLADPDEKLSYIYAMNKHGFGMANERRELALIKALIQLLLKK</sequence>
<organism evidence="1 2">
    <name type="scientific">Bacillus wiedmannii</name>
    <dbReference type="NCBI Taxonomy" id="1890302"/>
    <lineage>
        <taxon>Bacteria</taxon>
        <taxon>Bacillati</taxon>
        <taxon>Bacillota</taxon>
        <taxon>Bacilli</taxon>
        <taxon>Bacillales</taxon>
        <taxon>Bacillaceae</taxon>
        <taxon>Bacillus</taxon>
        <taxon>Bacillus cereus group</taxon>
    </lineage>
</organism>
<dbReference type="EMBL" id="LCYN01000004">
    <property type="protein sequence ID" value="KKZ99379.1"/>
    <property type="molecule type" value="Genomic_DNA"/>
</dbReference>
<dbReference type="Gene3D" id="3.40.710.10">
    <property type="entry name" value="DD-peptidase/beta-lactamase superfamily"/>
    <property type="match status" value="1"/>
</dbReference>
<evidence type="ECO:0000313" key="2">
    <source>
        <dbReference type="Proteomes" id="UP000035350"/>
    </source>
</evidence>
<gene>
    <name evidence="1" type="ORF">B4147_3963</name>
</gene>
<protein>
    <recommendedName>
        <fullName evidence="3">Beta-lactamase</fullName>
    </recommendedName>
</protein>
<evidence type="ECO:0000313" key="1">
    <source>
        <dbReference type="EMBL" id="KKZ99379.1"/>
    </source>
</evidence>
<evidence type="ECO:0008006" key="3">
    <source>
        <dbReference type="Google" id="ProtNLM"/>
    </source>
</evidence>
<name>A0A0G8CIT1_9BACI</name>
<accession>A0A0G8CIT1</accession>
<dbReference type="InterPro" id="IPR012338">
    <property type="entry name" value="Beta-lactam/transpept-like"/>
</dbReference>